<dbReference type="RefSeq" id="WP_125551777.1">
    <property type="nucleotide sequence ID" value="NZ_JBHSSL010000118.1"/>
</dbReference>
<keyword evidence="1" id="KW-1133">Transmembrane helix</keyword>
<keyword evidence="1" id="KW-0472">Membrane</keyword>
<comment type="caution">
    <text evidence="2">The sequence shown here is derived from an EMBL/GenBank/DDBJ whole genome shotgun (WGS) entry which is preliminary data.</text>
</comment>
<evidence type="ECO:0008006" key="4">
    <source>
        <dbReference type="Google" id="ProtNLM"/>
    </source>
</evidence>
<keyword evidence="3" id="KW-1185">Reference proteome</keyword>
<dbReference type="EMBL" id="JBHSSL010000118">
    <property type="protein sequence ID" value="MFC6171876.1"/>
    <property type="molecule type" value="Genomic_DNA"/>
</dbReference>
<keyword evidence="1" id="KW-0812">Transmembrane</keyword>
<sequence length="138" mass="16925">MKQPPKWLYKVANFMRGRYGVMDSLNKFLMFGGLILIFLTMFIHTSWLNLLGILLLIVAYWRIFSRQIYKRAAENTKFQQRTNWLTKPVRRHYHEWQQRKQYRFFNCKSCHQRIRIPRGKGKIQITCPHCRNKFRART</sequence>
<feature type="transmembrane region" description="Helical" evidence="1">
    <location>
        <begin position="28"/>
        <end position="61"/>
    </location>
</feature>
<evidence type="ECO:0000256" key="1">
    <source>
        <dbReference type="SAM" id="Phobius"/>
    </source>
</evidence>
<proteinExistence type="predicted"/>
<name>A0ABW1RID5_9LACO</name>
<evidence type="ECO:0000313" key="2">
    <source>
        <dbReference type="EMBL" id="MFC6171876.1"/>
    </source>
</evidence>
<reference evidence="3" key="1">
    <citation type="journal article" date="2019" name="Int. J. Syst. Evol. Microbiol.">
        <title>The Global Catalogue of Microorganisms (GCM) 10K type strain sequencing project: providing services to taxonomists for standard genome sequencing and annotation.</title>
        <authorList>
            <consortium name="The Broad Institute Genomics Platform"/>
            <consortium name="The Broad Institute Genome Sequencing Center for Infectious Disease"/>
            <person name="Wu L."/>
            <person name="Ma J."/>
        </authorList>
    </citation>
    <scope>NUCLEOTIDE SEQUENCE [LARGE SCALE GENOMIC DNA]</scope>
    <source>
        <strain evidence="3">CCM 8904</strain>
    </source>
</reference>
<gene>
    <name evidence="2" type="ORF">ACFQGP_15040</name>
</gene>
<accession>A0ABW1RID5</accession>
<evidence type="ECO:0000313" key="3">
    <source>
        <dbReference type="Proteomes" id="UP001596289"/>
    </source>
</evidence>
<dbReference type="Proteomes" id="UP001596289">
    <property type="component" value="Unassembled WGS sequence"/>
</dbReference>
<protein>
    <recommendedName>
        <fullName evidence="4">Zn-finger containing protein</fullName>
    </recommendedName>
</protein>
<organism evidence="2 3">
    <name type="scientific">Loigolactobacillus jiayinensis</name>
    <dbReference type="NCBI Taxonomy" id="2486016"/>
    <lineage>
        <taxon>Bacteria</taxon>
        <taxon>Bacillati</taxon>
        <taxon>Bacillota</taxon>
        <taxon>Bacilli</taxon>
        <taxon>Lactobacillales</taxon>
        <taxon>Lactobacillaceae</taxon>
        <taxon>Loigolactobacillus</taxon>
    </lineage>
</organism>